<dbReference type="Proteomes" id="UP001432027">
    <property type="component" value="Unassembled WGS sequence"/>
</dbReference>
<name>A0AAV5TDF2_9BILA</name>
<comment type="caution">
    <text evidence="1">The sequence shown here is derived from an EMBL/GenBank/DDBJ whole genome shotgun (WGS) entry which is preliminary data.</text>
</comment>
<sequence>VILEARVTFPYSEVLQANDLVNNETPFVCDDGCTVFVDRVDDALHITQNGQFIANFKDIVGKNTYKPDGIELPAGKNYKLETRSMPTADFVFYAVSIKAPNYGVSVFAPQEKLGIAASFPDRYFTLLSRFNAIEYFGFNGTYPPEYPKIFTTGFDAVGYSHCEPVYRARSQYNAEQSRPVIFSPIITVDFGFVGPHVVIANQEDGNNRLTTSVASTVYMSPGYVGCSFTGSQYYSNVKSVQDTTLTNAN</sequence>
<keyword evidence="2" id="KW-1185">Reference proteome</keyword>
<dbReference type="EMBL" id="BTSX01000004">
    <property type="protein sequence ID" value="GMS92917.1"/>
    <property type="molecule type" value="Genomic_DNA"/>
</dbReference>
<evidence type="ECO:0000313" key="2">
    <source>
        <dbReference type="Proteomes" id="UP001432027"/>
    </source>
</evidence>
<protein>
    <recommendedName>
        <fullName evidence="3">IgGFc-binding protein N-terminal domain-containing protein</fullName>
    </recommendedName>
</protein>
<gene>
    <name evidence="1" type="ORF">PENTCL1PPCAC_15092</name>
</gene>
<feature type="non-terminal residue" evidence="1">
    <location>
        <position position="1"/>
    </location>
</feature>
<organism evidence="1 2">
    <name type="scientific">Pristionchus entomophagus</name>
    <dbReference type="NCBI Taxonomy" id="358040"/>
    <lineage>
        <taxon>Eukaryota</taxon>
        <taxon>Metazoa</taxon>
        <taxon>Ecdysozoa</taxon>
        <taxon>Nematoda</taxon>
        <taxon>Chromadorea</taxon>
        <taxon>Rhabditida</taxon>
        <taxon>Rhabditina</taxon>
        <taxon>Diplogasteromorpha</taxon>
        <taxon>Diplogasteroidea</taxon>
        <taxon>Neodiplogasteridae</taxon>
        <taxon>Pristionchus</taxon>
    </lineage>
</organism>
<proteinExistence type="predicted"/>
<evidence type="ECO:0008006" key="3">
    <source>
        <dbReference type="Google" id="ProtNLM"/>
    </source>
</evidence>
<accession>A0AAV5TDF2</accession>
<dbReference type="AlphaFoldDB" id="A0AAV5TDF2"/>
<reference evidence="1" key="1">
    <citation type="submission" date="2023-10" db="EMBL/GenBank/DDBJ databases">
        <title>Genome assembly of Pristionchus species.</title>
        <authorList>
            <person name="Yoshida K."/>
            <person name="Sommer R.J."/>
        </authorList>
    </citation>
    <scope>NUCLEOTIDE SEQUENCE</scope>
    <source>
        <strain evidence="1">RS0144</strain>
    </source>
</reference>
<evidence type="ECO:0000313" key="1">
    <source>
        <dbReference type="EMBL" id="GMS92917.1"/>
    </source>
</evidence>
<feature type="non-terminal residue" evidence="1">
    <location>
        <position position="249"/>
    </location>
</feature>